<dbReference type="PROSITE" id="PS00027">
    <property type="entry name" value="HOMEOBOX_1"/>
    <property type="match status" value="1"/>
</dbReference>
<keyword evidence="11" id="KW-0175">Coiled coil</keyword>
<evidence type="ECO:0000313" key="15">
    <source>
        <dbReference type="Proteomes" id="UP000796880"/>
    </source>
</evidence>
<dbReference type="GO" id="GO:0005634">
    <property type="term" value="C:nucleus"/>
    <property type="evidence" value="ECO:0007669"/>
    <property type="project" value="UniProtKB-SubCell"/>
</dbReference>
<comment type="subcellular location">
    <subcellularLocation>
        <location evidence="1 8 9">Nucleus</location>
    </subcellularLocation>
</comment>
<dbReference type="InterPro" id="IPR001356">
    <property type="entry name" value="HD"/>
</dbReference>
<name>A0A8K0GYD0_9ROSA</name>
<accession>A0A8K0GYD0</accession>
<dbReference type="PANTHER" id="PTHR24326">
    <property type="entry name" value="HOMEOBOX-LEUCINE ZIPPER PROTEIN"/>
    <property type="match status" value="1"/>
</dbReference>
<evidence type="ECO:0000256" key="8">
    <source>
        <dbReference type="PROSITE-ProRule" id="PRU00108"/>
    </source>
</evidence>
<feature type="DNA-binding region" description="Homeobox" evidence="8">
    <location>
        <begin position="61"/>
        <end position="120"/>
    </location>
</feature>
<dbReference type="FunFam" id="1.10.10.60:FF:000385">
    <property type="entry name" value="Putative homeobox-leucine zipper protein ATHB-51"/>
    <property type="match status" value="1"/>
</dbReference>
<dbReference type="EMBL" id="VOIH02000007">
    <property type="protein sequence ID" value="KAF3441745.1"/>
    <property type="molecule type" value="Genomic_DNA"/>
</dbReference>
<gene>
    <name evidence="14" type="ORF">FNV43_RR15660</name>
</gene>
<dbReference type="SUPFAM" id="SSF46689">
    <property type="entry name" value="Homeodomain-like"/>
    <property type="match status" value="1"/>
</dbReference>
<comment type="similarity">
    <text evidence="7 10">Belongs to the HD-ZIP homeobox family. Class I subfamily.</text>
</comment>
<keyword evidence="4 8" id="KW-0371">Homeobox</keyword>
<evidence type="ECO:0000256" key="3">
    <source>
        <dbReference type="ARBA" id="ARBA00023125"/>
    </source>
</evidence>
<dbReference type="AlphaFoldDB" id="A0A8K0GYD0"/>
<evidence type="ECO:0000256" key="11">
    <source>
        <dbReference type="SAM" id="Coils"/>
    </source>
</evidence>
<dbReference type="SMART" id="SM00389">
    <property type="entry name" value="HOX"/>
    <property type="match status" value="1"/>
</dbReference>
<dbReference type="GO" id="GO:0045893">
    <property type="term" value="P:positive regulation of DNA-templated transcription"/>
    <property type="evidence" value="ECO:0007669"/>
    <property type="project" value="TreeGrafter"/>
</dbReference>
<keyword evidence="15" id="KW-1185">Reference proteome</keyword>
<dbReference type="PRINTS" id="PR00031">
    <property type="entry name" value="HTHREPRESSR"/>
</dbReference>
<evidence type="ECO:0000256" key="9">
    <source>
        <dbReference type="RuleBase" id="RU000682"/>
    </source>
</evidence>
<dbReference type="PROSITE" id="PS50071">
    <property type="entry name" value="HOMEOBOX_2"/>
    <property type="match status" value="1"/>
</dbReference>
<evidence type="ECO:0000256" key="7">
    <source>
        <dbReference type="ARBA" id="ARBA00025748"/>
    </source>
</evidence>
<keyword evidence="3 8" id="KW-0238">DNA-binding</keyword>
<comment type="function">
    <text evidence="10">Transcription factor.</text>
</comment>
<dbReference type="InterPro" id="IPR045224">
    <property type="entry name" value="HDZip_class_I_plant"/>
</dbReference>
<evidence type="ECO:0000256" key="2">
    <source>
        <dbReference type="ARBA" id="ARBA00023015"/>
    </source>
</evidence>
<dbReference type="Pfam" id="PF02183">
    <property type="entry name" value="HALZ"/>
    <property type="match status" value="1"/>
</dbReference>
<keyword evidence="6 8" id="KW-0539">Nucleus</keyword>
<evidence type="ECO:0000256" key="4">
    <source>
        <dbReference type="ARBA" id="ARBA00023155"/>
    </source>
</evidence>
<evidence type="ECO:0000256" key="5">
    <source>
        <dbReference type="ARBA" id="ARBA00023163"/>
    </source>
</evidence>
<keyword evidence="2 10" id="KW-0805">Transcription regulation</keyword>
<comment type="caution">
    <text evidence="14">The sequence shown here is derived from an EMBL/GenBank/DDBJ whole genome shotgun (WGS) entry which is preliminary data.</text>
</comment>
<dbReference type="CDD" id="cd00086">
    <property type="entry name" value="homeodomain"/>
    <property type="match status" value="1"/>
</dbReference>
<evidence type="ECO:0000256" key="12">
    <source>
        <dbReference type="SAM" id="MobiDB-lite"/>
    </source>
</evidence>
<dbReference type="PANTHER" id="PTHR24326:SF591">
    <property type="entry name" value="HOMEOBOX-LEUCINE ZIPPER PROTEIN ATHB-51-RELATED"/>
    <property type="match status" value="1"/>
</dbReference>
<dbReference type="Gene3D" id="1.10.10.60">
    <property type="entry name" value="Homeodomain-like"/>
    <property type="match status" value="1"/>
</dbReference>
<organism evidence="14 15">
    <name type="scientific">Rhamnella rubrinervis</name>
    <dbReference type="NCBI Taxonomy" id="2594499"/>
    <lineage>
        <taxon>Eukaryota</taxon>
        <taxon>Viridiplantae</taxon>
        <taxon>Streptophyta</taxon>
        <taxon>Embryophyta</taxon>
        <taxon>Tracheophyta</taxon>
        <taxon>Spermatophyta</taxon>
        <taxon>Magnoliopsida</taxon>
        <taxon>eudicotyledons</taxon>
        <taxon>Gunneridae</taxon>
        <taxon>Pentapetalae</taxon>
        <taxon>rosids</taxon>
        <taxon>fabids</taxon>
        <taxon>Rosales</taxon>
        <taxon>Rhamnaceae</taxon>
        <taxon>rhamnoid group</taxon>
        <taxon>Rhamneae</taxon>
        <taxon>Rhamnella</taxon>
    </lineage>
</organism>
<evidence type="ECO:0000259" key="13">
    <source>
        <dbReference type="PROSITE" id="PS50071"/>
    </source>
</evidence>
<sequence length="226" mass="26378">MDWNSNLRHFVSRPDCSYGFLYNYNYDQYPGMEVKHQILMPETPQGLVSAVEKSDIRYGSSQEKKKRLTTDQLESLERSFQEEIKLDPDRKLKLSKDLGLQPRQIAVWFQNRRARWKAKQLERLYDALKQEFDVMSEEKQKLQEEVMKLKAMLREQPTRKQVSAGYTELSGEETVESTSVVIPSSDKSQGTNSNQQHQIAECNYLFNVAEYNTVSPSYWGSLPSYP</sequence>
<protein>
    <recommendedName>
        <fullName evidence="10">Homeobox-leucine zipper protein</fullName>
    </recommendedName>
    <alternativeName>
        <fullName evidence="10">HD-ZIP protein</fullName>
    </alternativeName>
    <alternativeName>
        <fullName evidence="10">Homeodomain transcription factor</fullName>
    </alternativeName>
</protein>
<feature type="domain" description="Homeobox" evidence="13">
    <location>
        <begin position="59"/>
        <end position="119"/>
    </location>
</feature>
<dbReference type="InterPro" id="IPR003106">
    <property type="entry name" value="Leu_zip_homeo"/>
</dbReference>
<dbReference type="GO" id="GO:0000981">
    <property type="term" value="F:DNA-binding transcription factor activity, RNA polymerase II-specific"/>
    <property type="evidence" value="ECO:0007669"/>
    <property type="project" value="UniProtKB-UniRule"/>
</dbReference>
<dbReference type="Pfam" id="PF00046">
    <property type="entry name" value="Homeodomain"/>
    <property type="match status" value="1"/>
</dbReference>
<evidence type="ECO:0000256" key="10">
    <source>
        <dbReference type="RuleBase" id="RU369038"/>
    </source>
</evidence>
<proteinExistence type="inferred from homology"/>
<feature type="coiled-coil region" evidence="11">
    <location>
        <begin position="111"/>
        <end position="155"/>
    </location>
</feature>
<dbReference type="Proteomes" id="UP000796880">
    <property type="component" value="Unassembled WGS sequence"/>
</dbReference>
<dbReference type="InterPro" id="IPR000047">
    <property type="entry name" value="HTH_motif"/>
</dbReference>
<dbReference type="GO" id="GO:0043565">
    <property type="term" value="F:sequence-specific DNA binding"/>
    <property type="evidence" value="ECO:0007669"/>
    <property type="project" value="InterPro"/>
</dbReference>
<dbReference type="InterPro" id="IPR009057">
    <property type="entry name" value="Homeodomain-like_sf"/>
</dbReference>
<dbReference type="InterPro" id="IPR017970">
    <property type="entry name" value="Homeobox_CS"/>
</dbReference>
<dbReference type="OrthoDB" id="6159439at2759"/>
<evidence type="ECO:0000313" key="14">
    <source>
        <dbReference type="EMBL" id="KAF3441745.1"/>
    </source>
</evidence>
<feature type="region of interest" description="Disordered" evidence="12">
    <location>
        <begin position="175"/>
        <end position="194"/>
    </location>
</feature>
<evidence type="ECO:0000256" key="6">
    <source>
        <dbReference type="ARBA" id="ARBA00023242"/>
    </source>
</evidence>
<reference evidence="14" key="1">
    <citation type="submission" date="2020-03" db="EMBL/GenBank/DDBJ databases">
        <title>A high-quality chromosome-level genome assembly of a woody plant with both climbing and erect habits, Rhamnella rubrinervis.</title>
        <authorList>
            <person name="Lu Z."/>
            <person name="Yang Y."/>
            <person name="Zhu X."/>
            <person name="Sun Y."/>
        </authorList>
    </citation>
    <scope>NUCLEOTIDE SEQUENCE</scope>
    <source>
        <strain evidence="14">BYM</strain>
        <tissue evidence="14">Leaf</tissue>
    </source>
</reference>
<evidence type="ECO:0000256" key="1">
    <source>
        <dbReference type="ARBA" id="ARBA00004123"/>
    </source>
</evidence>
<keyword evidence="5 10" id="KW-0804">Transcription</keyword>
<feature type="compositionally biased region" description="Polar residues" evidence="12">
    <location>
        <begin position="176"/>
        <end position="194"/>
    </location>
</feature>